<reference evidence="1 2" key="1">
    <citation type="submission" date="2023-11" db="EMBL/GenBank/DDBJ databases">
        <title>Halocaridina rubra genome assembly.</title>
        <authorList>
            <person name="Smith C."/>
        </authorList>
    </citation>
    <scope>NUCLEOTIDE SEQUENCE [LARGE SCALE GENOMIC DNA]</scope>
    <source>
        <strain evidence="1">EP-1</strain>
        <tissue evidence="1">Whole</tissue>
    </source>
</reference>
<dbReference type="AlphaFoldDB" id="A0AAN9A1T4"/>
<keyword evidence="2" id="KW-1185">Reference proteome</keyword>
<dbReference type="Proteomes" id="UP001381693">
    <property type="component" value="Unassembled WGS sequence"/>
</dbReference>
<comment type="caution">
    <text evidence="1">The sequence shown here is derived from an EMBL/GenBank/DDBJ whole genome shotgun (WGS) entry which is preliminary data.</text>
</comment>
<evidence type="ECO:0000313" key="2">
    <source>
        <dbReference type="Proteomes" id="UP001381693"/>
    </source>
</evidence>
<accession>A0AAN9A1T4</accession>
<sequence>MFHLLYLLMDHDLVSGLNEIVFNVYLNSTAVEYQLWEQSMEHNITLGINPLLPAYPNRPSTPPPAYYSLPSDADSAFRRPFDTVQRESHSDNEIYTTGSQRNVRGTSEVSILGQGQQPTRTTLSAPAQARIANSTYYNLRSPPHSARF</sequence>
<organism evidence="1 2">
    <name type="scientific">Halocaridina rubra</name>
    <name type="common">Hawaiian red shrimp</name>
    <dbReference type="NCBI Taxonomy" id="373956"/>
    <lineage>
        <taxon>Eukaryota</taxon>
        <taxon>Metazoa</taxon>
        <taxon>Ecdysozoa</taxon>
        <taxon>Arthropoda</taxon>
        <taxon>Crustacea</taxon>
        <taxon>Multicrustacea</taxon>
        <taxon>Malacostraca</taxon>
        <taxon>Eumalacostraca</taxon>
        <taxon>Eucarida</taxon>
        <taxon>Decapoda</taxon>
        <taxon>Pleocyemata</taxon>
        <taxon>Caridea</taxon>
        <taxon>Atyoidea</taxon>
        <taxon>Atyidae</taxon>
        <taxon>Halocaridina</taxon>
    </lineage>
</organism>
<proteinExistence type="predicted"/>
<protein>
    <submittedName>
        <fullName evidence="1">Uncharacterized protein</fullName>
    </submittedName>
</protein>
<name>A0AAN9A1T4_HALRR</name>
<gene>
    <name evidence="1" type="ORF">SK128_009737</name>
</gene>
<evidence type="ECO:0000313" key="1">
    <source>
        <dbReference type="EMBL" id="KAK7077271.1"/>
    </source>
</evidence>
<dbReference type="EMBL" id="JAXCGZ010009444">
    <property type="protein sequence ID" value="KAK7077271.1"/>
    <property type="molecule type" value="Genomic_DNA"/>
</dbReference>